<dbReference type="Proteomes" id="UP000030665">
    <property type="component" value="Unassembled WGS sequence"/>
</dbReference>
<dbReference type="InterPro" id="IPR015915">
    <property type="entry name" value="Kelch-typ_b-propeller"/>
</dbReference>
<dbReference type="PANTHER" id="PTHR46003">
    <property type="entry name" value="HOST CELL FACTOR"/>
    <property type="match status" value="1"/>
</dbReference>
<dbReference type="STRING" id="36087.A0A077Z2A9"/>
<dbReference type="GO" id="GO:0006338">
    <property type="term" value="P:chromatin remodeling"/>
    <property type="evidence" value="ECO:0007669"/>
    <property type="project" value="TreeGrafter"/>
</dbReference>
<dbReference type="InterPro" id="IPR059124">
    <property type="entry name" value="Kelch_HCF"/>
</dbReference>
<dbReference type="AlphaFoldDB" id="A0A077Z2A9"/>
<proteinExistence type="predicted"/>
<evidence type="ECO:0000256" key="8">
    <source>
        <dbReference type="SAM" id="MobiDB-lite"/>
    </source>
</evidence>
<dbReference type="CDD" id="cd00063">
    <property type="entry name" value="FN3"/>
    <property type="match status" value="4"/>
</dbReference>
<dbReference type="PANTHER" id="PTHR46003:SF1">
    <property type="entry name" value="HOST CELL FACTOR"/>
    <property type="match status" value="1"/>
</dbReference>
<dbReference type="SMART" id="SM00060">
    <property type="entry name" value="FN3"/>
    <property type="match status" value="4"/>
</dbReference>
<dbReference type="EMBL" id="HG805870">
    <property type="protein sequence ID" value="CDW53853.1"/>
    <property type="molecule type" value="Genomic_DNA"/>
</dbReference>
<reference evidence="10" key="2">
    <citation type="submission" date="2014-03" db="EMBL/GenBank/DDBJ databases">
        <title>The whipworm genome and dual-species transcriptomics of an intimate host-pathogen interaction.</title>
        <authorList>
            <person name="Foth B.J."/>
            <person name="Tsai I.J."/>
            <person name="Reid A.J."/>
            <person name="Bancroft A.J."/>
            <person name="Nichol S."/>
            <person name="Tracey A."/>
            <person name="Holroyd N."/>
            <person name="Cotton J.A."/>
            <person name="Stanley E.J."/>
            <person name="Zarowiecki M."/>
            <person name="Liu J.Z."/>
            <person name="Huckvale T."/>
            <person name="Cooper P.J."/>
            <person name="Grencis R.K."/>
            <person name="Berriman M."/>
        </authorList>
    </citation>
    <scope>NUCLEOTIDE SEQUENCE [LARGE SCALE GENOMIC DNA]</scope>
</reference>
<feature type="domain" description="Fibronectin type-III" evidence="9">
    <location>
        <begin position="485"/>
        <end position="597"/>
    </location>
</feature>
<evidence type="ECO:0000256" key="5">
    <source>
        <dbReference type="ARBA" id="ARBA00022813"/>
    </source>
</evidence>
<dbReference type="InterPro" id="IPR043536">
    <property type="entry name" value="HCF1/2"/>
</dbReference>
<name>A0A077Z2A9_TRITR</name>
<keyword evidence="5" id="KW-0068">Autocatalytic cleavage</keyword>
<keyword evidence="4" id="KW-0677">Repeat</keyword>
<comment type="subcellular location">
    <subcellularLocation>
        <location evidence="1">Nucleus</location>
    </subcellularLocation>
</comment>
<dbReference type="FunFam" id="2.120.10.80:FF:000015">
    <property type="entry name" value="host cell factor 1 isoform X1"/>
    <property type="match status" value="1"/>
</dbReference>
<keyword evidence="2" id="KW-0880">Kelch repeat</keyword>
<feature type="domain" description="Fibronectin type-III" evidence="9">
    <location>
        <begin position="1233"/>
        <end position="1338"/>
    </location>
</feature>
<evidence type="ECO:0000256" key="4">
    <source>
        <dbReference type="ARBA" id="ARBA00022737"/>
    </source>
</evidence>
<feature type="compositionally biased region" description="Basic and acidic residues" evidence="8">
    <location>
        <begin position="1120"/>
        <end position="1142"/>
    </location>
</feature>
<dbReference type="Pfam" id="PF13854">
    <property type="entry name" value="Kelch_HCF"/>
    <property type="match status" value="2"/>
</dbReference>
<accession>A0A077Z2A9</accession>
<dbReference type="InterPro" id="IPR013783">
    <property type="entry name" value="Ig-like_fold"/>
</dbReference>
<keyword evidence="7" id="KW-0131">Cell cycle</keyword>
<evidence type="ECO:0000256" key="6">
    <source>
        <dbReference type="ARBA" id="ARBA00023242"/>
    </source>
</evidence>
<dbReference type="GO" id="GO:0035097">
    <property type="term" value="C:histone methyltransferase complex"/>
    <property type="evidence" value="ECO:0007669"/>
    <property type="project" value="TreeGrafter"/>
</dbReference>
<evidence type="ECO:0000313" key="10">
    <source>
        <dbReference type="EMBL" id="CDW53853.1"/>
    </source>
</evidence>
<dbReference type="PROSITE" id="PS50853">
    <property type="entry name" value="FN3"/>
    <property type="match status" value="3"/>
</dbReference>
<dbReference type="OrthoDB" id="10001928at2759"/>
<keyword evidence="3" id="KW-0597">Phosphoprotein</keyword>
<dbReference type="InterPro" id="IPR003961">
    <property type="entry name" value="FN3_dom"/>
</dbReference>
<evidence type="ECO:0000256" key="1">
    <source>
        <dbReference type="ARBA" id="ARBA00004123"/>
    </source>
</evidence>
<keyword evidence="6" id="KW-0539">Nucleus</keyword>
<evidence type="ECO:0000313" key="11">
    <source>
        <dbReference type="Proteomes" id="UP000030665"/>
    </source>
</evidence>
<keyword evidence="11" id="KW-1185">Reference proteome</keyword>
<gene>
    <name evidence="10" type="ORF">TTRE_0000212001</name>
</gene>
<protein>
    <submittedName>
        <fullName evidence="10">Kelch 5 and Kelch 1 and Kelch 4 and Kelch 3 domai n containing protein</fullName>
    </submittedName>
</protein>
<dbReference type="SUPFAM" id="SSF49265">
    <property type="entry name" value="Fibronectin type III"/>
    <property type="match status" value="2"/>
</dbReference>
<reference evidence="10" key="1">
    <citation type="submission" date="2014-01" db="EMBL/GenBank/DDBJ databases">
        <authorList>
            <person name="Aslett M."/>
        </authorList>
    </citation>
    <scope>NUCLEOTIDE SEQUENCE</scope>
</reference>
<feature type="domain" description="Fibronectin type-III" evidence="9">
    <location>
        <begin position="392"/>
        <end position="483"/>
    </location>
</feature>
<sequence length="1338" mass="148326">MIITANLASPKCSKDPYLTTMVAHRAIQPTFVKWKKVINSSGPTPRPRHGHRAVAIKELMIVFGGGNEGIVDELHVYNTITNQWFVPAVRGDIPPGCAAYGIMCDGTRIILFGGMVEFGRYSNHLYELQASKWEWRRLEPHNPKEGSPPCPRLGHSFTLVNNHTIYVFGGLANDSNDPKVNLPRYLNDLYTLDLRFGTNSLRWEIPLVYGNPPPPRESHSACFFDPGGKPQLIIYGGMSGHRLGDLWILEIIVYSLLVLPYKQSIDNMTWHSPKIGGIPPQPRSLHSANIIGNKMYVFGGWVPLGEDENRNTQCEKEWKCTNSLACLRLDTLHWESLMTECFDESVPRARAGHSAVAINSRLFIWSGRDGYRKAWNNQVCCKDMWFLETAKPPAPPRVQLSRATFSSLERKRICSSCRNATQLNQLRKIWKEHVDPELFESQKSNMVQVDLLPGVAYRFRVAALNACGRGPWSEFSTFRTCVPGFPGAPASIRVTRCSDGAHLKWEPPLNCAGEITEYSVYLAIKNSPNNPNSQLTFVRVYIGPDSSCVVGLPTVDQAFLDMSSTPPAVIFRIAARNQKGYGPATQWTKLTDYTGILPRARHSHCAVVVKNLMVIFGGKDAEVMDDLVVFHVGSADVQDLLFSLASRQWFKPQVHGDIPPGRASFAMVSEGSRALMFGGVLASGHYSGSLYELEIFLISARALGFSVLLFVVRFIHELLLSFLQCSSWQWKKVTPVCTRNGKPPPCPRMGHSFTLGNGRIYLFGGVTNDGPHPLNSQLRFLNDLYVLELRLGSFGMRWSCPRILGSSPSPRESHSACFYDPGGKPQLFLYGGTSEQPLGDVWILDISCMSWFSPQISGVPSSPRTMHSANVIGNKMYIFGGWVPAEQSNAEPKKQYKCANTLTCLNLEQMRWELLKKIASEQAKPRARAGHSAVAIGSRMYIWSGRLGDRDSVKNRTCHGDMWYLDTAKPDVVSQLSLIRSAVNSVELCWHPLPNGRTSDLKVESSDTENECSEKQGQAQLTNGQKVQPNTKVGVLRLLYKPDGSVFPQIRTSDGRTIVLSPGKTSPGSAQKLVRFDGLSRRNHYDVFSSGSSARNSQLWGTDLPPVLEVAGDASALKKTPSEKSLEKTSSEPPSKRIKDATDSPPVPSSTPADIAKPSLPLRNHLRQASKQLPLHVGQGLLDEKAFQKFTNGMKKATLESATIYRFRIAASNACGTGPWSDAACFKTHTAGYPSPPQSVKVNSQSDGAFIVWEPPADSYGVINEYSVFVAARNSATALPSRLTFARAYMGNQRNCLISVSFLDQLCKGRRNSTRFIFRVAARNERGYGPSAQVQWTR</sequence>
<dbReference type="GO" id="GO:0003713">
    <property type="term" value="F:transcription coactivator activity"/>
    <property type="evidence" value="ECO:0007669"/>
    <property type="project" value="TreeGrafter"/>
</dbReference>
<dbReference type="Gene3D" id="2.120.10.80">
    <property type="entry name" value="Kelch-type beta propeller"/>
    <property type="match status" value="5"/>
</dbReference>
<dbReference type="Gene3D" id="2.60.40.10">
    <property type="entry name" value="Immunoglobulins"/>
    <property type="match status" value="4"/>
</dbReference>
<evidence type="ECO:0000256" key="3">
    <source>
        <dbReference type="ARBA" id="ARBA00022553"/>
    </source>
</evidence>
<dbReference type="FunFam" id="2.120.10.80:FF:000008">
    <property type="entry name" value="host cell factor 1 isoform X1"/>
    <property type="match status" value="1"/>
</dbReference>
<organism evidence="10 11">
    <name type="scientific">Trichuris trichiura</name>
    <name type="common">Whipworm</name>
    <name type="synonym">Trichocephalus trichiurus</name>
    <dbReference type="NCBI Taxonomy" id="36087"/>
    <lineage>
        <taxon>Eukaryota</taxon>
        <taxon>Metazoa</taxon>
        <taxon>Ecdysozoa</taxon>
        <taxon>Nematoda</taxon>
        <taxon>Enoplea</taxon>
        <taxon>Dorylaimia</taxon>
        <taxon>Trichinellida</taxon>
        <taxon>Trichuridae</taxon>
        <taxon>Trichuris</taxon>
    </lineage>
</organism>
<feature type="region of interest" description="Disordered" evidence="8">
    <location>
        <begin position="1115"/>
        <end position="1159"/>
    </location>
</feature>
<dbReference type="InterPro" id="IPR036116">
    <property type="entry name" value="FN3_sf"/>
</dbReference>
<dbReference type="SUPFAM" id="SSF117281">
    <property type="entry name" value="Kelch motif"/>
    <property type="match status" value="2"/>
</dbReference>
<evidence type="ECO:0000256" key="7">
    <source>
        <dbReference type="ARBA" id="ARBA00023306"/>
    </source>
</evidence>
<evidence type="ECO:0000256" key="2">
    <source>
        <dbReference type="ARBA" id="ARBA00022441"/>
    </source>
</evidence>
<evidence type="ECO:0000259" key="9">
    <source>
        <dbReference type="PROSITE" id="PS50853"/>
    </source>
</evidence>